<feature type="transmembrane region" description="Helical" evidence="1">
    <location>
        <begin position="6"/>
        <end position="26"/>
    </location>
</feature>
<dbReference type="Proteomes" id="UP000006238">
    <property type="component" value="Unassembled WGS sequence"/>
</dbReference>
<evidence type="ECO:0000313" key="2">
    <source>
        <dbReference type="EMBL" id="EFF68023.1"/>
    </source>
</evidence>
<keyword evidence="1" id="KW-1133">Transmembrane helix</keyword>
<accession>D4S1D3</accession>
<gene>
    <name evidence="2" type="ORF">BUTYVIB_01903</name>
</gene>
<dbReference type="HOGENOM" id="CLU_722958_0_0_9"/>
<organism evidence="2 3">
    <name type="scientific">Eshraghiella crossota DSM 2876</name>
    <dbReference type="NCBI Taxonomy" id="511680"/>
    <lineage>
        <taxon>Bacteria</taxon>
        <taxon>Bacillati</taxon>
        <taxon>Bacillota</taxon>
        <taxon>Clostridia</taxon>
        <taxon>Lachnospirales</taxon>
        <taxon>Lachnospiraceae</taxon>
        <taxon>Eshraghiella</taxon>
    </lineage>
</organism>
<proteinExistence type="predicted"/>
<reference evidence="2 3" key="1">
    <citation type="submission" date="2010-02" db="EMBL/GenBank/DDBJ databases">
        <authorList>
            <person name="Weinstock G."/>
            <person name="Sodergren E."/>
            <person name="Clifton S."/>
            <person name="Fulton L."/>
            <person name="Fulton B."/>
            <person name="Courtney L."/>
            <person name="Fronick C."/>
            <person name="Harrison M."/>
            <person name="Strong C."/>
            <person name="Farmer C."/>
            <person name="Delahaunty K."/>
            <person name="Markovic C."/>
            <person name="Hall O."/>
            <person name="Minx P."/>
            <person name="Tomlinson C."/>
            <person name="Mitreva M."/>
            <person name="Nelson J."/>
            <person name="Hou S."/>
            <person name="Wollam A."/>
            <person name="Pepin K.H."/>
            <person name="Johnson M."/>
            <person name="Bhonagiri V."/>
            <person name="Zhang X."/>
            <person name="Suruliraj S."/>
            <person name="Warren W."/>
            <person name="Chinwalla A."/>
            <person name="Mardis E.R."/>
            <person name="Wilson R.K."/>
        </authorList>
    </citation>
    <scope>NUCLEOTIDE SEQUENCE [LARGE SCALE GENOMIC DNA]</scope>
    <source>
        <strain evidence="2 3">DSM 2876</strain>
    </source>
</reference>
<dbReference type="AlphaFoldDB" id="D4S1D3"/>
<dbReference type="RefSeq" id="WP_005603773.1">
    <property type="nucleotide sequence ID" value="NZ_GG663524.1"/>
</dbReference>
<evidence type="ECO:0000313" key="3">
    <source>
        <dbReference type="Proteomes" id="UP000006238"/>
    </source>
</evidence>
<name>D4S1D3_9FIRM</name>
<protein>
    <submittedName>
        <fullName evidence="2">Uncharacterized protein</fullName>
    </submittedName>
</protein>
<dbReference type="EMBL" id="ABWN01000033">
    <property type="protein sequence ID" value="EFF68023.1"/>
    <property type="molecule type" value="Genomic_DNA"/>
</dbReference>
<dbReference type="STRING" id="45851.BHV86_08820"/>
<keyword evidence="1" id="KW-0812">Transmembrane</keyword>
<dbReference type="eggNOG" id="ENOG503231Q">
    <property type="taxonomic scope" value="Bacteria"/>
</dbReference>
<comment type="caution">
    <text evidence="2">The sequence shown here is derived from an EMBL/GenBank/DDBJ whole genome shotgun (WGS) entry which is preliminary data.</text>
</comment>
<keyword evidence="1" id="KW-0472">Membrane</keyword>
<dbReference type="GeneID" id="98917956"/>
<evidence type="ECO:0000256" key="1">
    <source>
        <dbReference type="SAM" id="Phobius"/>
    </source>
</evidence>
<sequence length="382" mass="42369">MNNKRTLSTILKIILPVVILLVVLVIRFRKVSDNGFNPARYVLIDTQGIDGRGRILLSYDKVSLVEALCGSDADERTKALYEKFADSITYEADRTDGLSNGDAITITVSYDSKAAREAGVTIDDNIREYKVTGLNKGTAVDAFKDLQIVTDGISPFVTVTVDNLSKDEYISTLSYEVDKPEGNAIGDTVTIRCLADEDEAAALGYYFETTSMTYTITTADRYAGKAEDLDMDVIRTLAKESADVVTNLTADTTFHMAYTVTGKKDYLYRDGNEEAVNFDIYKVELADNTTDTMGSHGNYVLIYVKGQIRTPDYSGGEDPYEYIDAYFCFVFCDAVITRTGEFTMAVNDIEQRYICNSSFDAVKDDARTFIGAGYEYTDVPLN</sequence>
<keyword evidence="3" id="KW-1185">Reference proteome</keyword>